<name>A0A9W8AA88_9FUNG</name>
<evidence type="ECO:0000313" key="2">
    <source>
        <dbReference type="Proteomes" id="UP001150569"/>
    </source>
</evidence>
<dbReference type="AlphaFoldDB" id="A0A9W8AA88"/>
<sequence length="296" mass="32862">MDQVVVGSPLLDAVLLSCFKSVASQTSSILGQATHKLTRHRNTMISGLTTQQRRQLSDDVVAAEGEYTQVQYSRLIPVNRGRYACLLFVMENNPTNVAFVVQALAEGKFFPAALQRHLAGLPPMWRAWIARCTIVQPGAETILVKMAVERLRVLVQVHLAMTAYPSLLWALNQEPPSSPSYLLAVALGMKFNRIQSSTLVDQLLLPAKKVKKRFEKGSLDLKSQEALFRNNHMFTIRANKLLIAMPKAVLTARSESQPPDFYGVYPLPAYTEIAIEGFNVEEGPPPPQYAHHPTTA</sequence>
<dbReference type="EMBL" id="JANBPT010000126">
    <property type="protein sequence ID" value="KAJ1927271.1"/>
    <property type="molecule type" value="Genomic_DNA"/>
</dbReference>
<proteinExistence type="predicted"/>
<reference evidence="1" key="1">
    <citation type="submission" date="2022-07" db="EMBL/GenBank/DDBJ databases">
        <title>Phylogenomic reconstructions and comparative analyses of Kickxellomycotina fungi.</title>
        <authorList>
            <person name="Reynolds N.K."/>
            <person name="Stajich J.E."/>
            <person name="Barry K."/>
            <person name="Grigoriev I.V."/>
            <person name="Crous P."/>
            <person name="Smith M.E."/>
        </authorList>
    </citation>
    <scope>NUCLEOTIDE SEQUENCE</scope>
    <source>
        <strain evidence="1">RSA 861</strain>
    </source>
</reference>
<organism evidence="1 2">
    <name type="scientific">Tieghemiomyces parasiticus</name>
    <dbReference type="NCBI Taxonomy" id="78921"/>
    <lineage>
        <taxon>Eukaryota</taxon>
        <taxon>Fungi</taxon>
        <taxon>Fungi incertae sedis</taxon>
        <taxon>Zoopagomycota</taxon>
        <taxon>Kickxellomycotina</taxon>
        <taxon>Dimargaritomycetes</taxon>
        <taxon>Dimargaritales</taxon>
        <taxon>Dimargaritaceae</taxon>
        <taxon>Tieghemiomyces</taxon>
    </lineage>
</organism>
<dbReference type="Proteomes" id="UP001150569">
    <property type="component" value="Unassembled WGS sequence"/>
</dbReference>
<keyword evidence="2" id="KW-1185">Reference proteome</keyword>
<gene>
    <name evidence="1" type="ORF">IWQ60_003079</name>
</gene>
<evidence type="ECO:0000313" key="1">
    <source>
        <dbReference type="EMBL" id="KAJ1927271.1"/>
    </source>
</evidence>
<accession>A0A9W8AA88</accession>
<comment type="caution">
    <text evidence="1">The sequence shown here is derived from an EMBL/GenBank/DDBJ whole genome shotgun (WGS) entry which is preliminary data.</text>
</comment>
<protein>
    <submittedName>
        <fullName evidence="1">Uncharacterized protein</fullName>
    </submittedName>
</protein>